<dbReference type="InterPro" id="IPR008271">
    <property type="entry name" value="Ser/Thr_kinase_AS"/>
</dbReference>
<comment type="caution">
    <text evidence="5">The sequence shown here is derived from an EMBL/GenBank/DDBJ whole genome shotgun (WGS) entry which is preliminary data.</text>
</comment>
<name>A0A4Y7RUV6_COPMI</name>
<evidence type="ECO:0000313" key="6">
    <source>
        <dbReference type="Proteomes" id="UP000298030"/>
    </source>
</evidence>
<dbReference type="PANTHER" id="PTHR24055">
    <property type="entry name" value="MITOGEN-ACTIVATED PROTEIN KINASE"/>
    <property type="match status" value="1"/>
</dbReference>
<accession>A0A4Y7RUV6</accession>
<keyword evidence="1" id="KW-0723">Serine/threonine-protein kinase</keyword>
<dbReference type="Proteomes" id="UP000298030">
    <property type="component" value="Unassembled WGS sequence"/>
</dbReference>
<evidence type="ECO:0000259" key="4">
    <source>
        <dbReference type="PROSITE" id="PS50011"/>
    </source>
</evidence>
<dbReference type="Pfam" id="PF00069">
    <property type="entry name" value="Pkinase"/>
    <property type="match status" value="1"/>
</dbReference>
<dbReference type="OrthoDB" id="192887at2759"/>
<dbReference type="PROSITE" id="PS50011">
    <property type="entry name" value="PROTEIN_KINASE_DOM"/>
    <property type="match status" value="1"/>
</dbReference>
<dbReference type="InterPro" id="IPR050117">
    <property type="entry name" value="MAPK"/>
</dbReference>
<evidence type="ECO:0000256" key="1">
    <source>
        <dbReference type="ARBA" id="ARBA00022527"/>
    </source>
</evidence>
<protein>
    <recommendedName>
        <fullName evidence="4">Protein kinase domain-containing protein</fullName>
    </recommendedName>
</protein>
<dbReference type="SUPFAM" id="SSF56112">
    <property type="entry name" value="Protein kinase-like (PK-like)"/>
    <property type="match status" value="1"/>
</dbReference>
<dbReference type="GO" id="GO:0004674">
    <property type="term" value="F:protein serine/threonine kinase activity"/>
    <property type="evidence" value="ECO:0007669"/>
    <property type="project" value="UniProtKB-KW"/>
</dbReference>
<keyword evidence="1" id="KW-0418">Kinase</keyword>
<dbReference type="PROSITE" id="PS00108">
    <property type="entry name" value="PROTEIN_KINASE_ST"/>
    <property type="match status" value="1"/>
</dbReference>
<dbReference type="STRING" id="71717.A0A4Y7RUV6"/>
<dbReference type="AlphaFoldDB" id="A0A4Y7RUV6"/>
<gene>
    <name evidence="5" type="ORF">FA13DRAFT_1768478</name>
</gene>
<evidence type="ECO:0000313" key="5">
    <source>
        <dbReference type="EMBL" id="TEB12482.1"/>
    </source>
</evidence>
<dbReference type="EMBL" id="QPFP01000431">
    <property type="protein sequence ID" value="TEB12482.1"/>
    <property type="molecule type" value="Genomic_DNA"/>
</dbReference>
<organism evidence="5 6">
    <name type="scientific">Coprinellus micaceus</name>
    <name type="common">Glistening ink-cap mushroom</name>
    <name type="synonym">Coprinus micaceus</name>
    <dbReference type="NCBI Taxonomy" id="71717"/>
    <lineage>
        <taxon>Eukaryota</taxon>
        <taxon>Fungi</taxon>
        <taxon>Dikarya</taxon>
        <taxon>Basidiomycota</taxon>
        <taxon>Agaricomycotina</taxon>
        <taxon>Agaricomycetes</taxon>
        <taxon>Agaricomycetidae</taxon>
        <taxon>Agaricales</taxon>
        <taxon>Agaricineae</taxon>
        <taxon>Psathyrellaceae</taxon>
        <taxon>Coprinellus</taxon>
    </lineage>
</organism>
<dbReference type="InterPro" id="IPR000719">
    <property type="entry name" value="Prot_kinase_dom"/>
</dbReference>
<feature type="domain" description="Protein kinase" evidence="4">
    <location>
        <begin position="56"/>
        <end position="201"/>
    </location>
</feature>
<dbReference type="InterPro" id="IPR011009">
    <property type="entry name" value="Kinase-like_dom_sf"/>
</dbReference>
<evidence type="ECO:0000256" key="2">
    <source>
        <dbReference type="ARBA" id="ARBA00022741"/>
    </source>
</evidence>
<dbReference type="Gene3D" id="3.30.200.20">
    <property type="entry name" value="Phosphorylase Kinase, domain 1"/>
    <property type="match status" value="1"/>
</dbReference>
<keyword evidence="2" id="KW-0547">Nucleotide-binding</keyword>
<keyword evidence="1" id="KW-0808">Transferase</keyword>
<dbReference type="GO" id="GO:0005524">
    <property type="term" value="F:ATP binding"/>
    <property type="evidence" value="ECO:0007669"/>
    <property type="project" value="UniProtKB-KW"/>
</dbReference>
<dbReference type="Gene3D" id="1.10.510.10">
    <property type="entry name" value="Transferase(Phosphotransferase) domain 1"/>
    <property type="match status" value="1"/>
</dbReference>
<keyword evidence="6" id="KW-1185">Reference proteome</keyword>
<keyword evidence="3" id="KW-0067">ATP-binding</keyword>
<reference evidence="5 6" key="1">
    <citation type="journal article" date="2019" name="Nat. Ecol. Evol.">
        <title>Megaphylogeny resolves global patterns of mushroom evolution.</title>
        <authorList>
            <person name="Varga T."/>
            <person name="Krizsan K."/>
            <person name="Foldi C."/>
            <person name="Dima B."/>
            <person name="Sanchez-Garcia M."/>
            <person name="Sanchez-Ramirez S."/>
            <person name="Szollosi G.J."/>
            <person name="Szarkandi J.G."/>
            <person name="Papp V."/>
            <person name="Albert L."/>
            <person name="Andreopoulos W."/>
            <person name="Angelini C."/>
            <person name="Antonin V."/>
            <person name="Barry K.W."/>
            <person name="Bougher N.L."/>
            <person name="Buchanan P."/>
            <person name="Buyck B."/>
            <person name="Bense V."/>
            <person name="Catcheside P."/>
            <person name="Chovatia M."/>
            <person name="Cooper J."/>
            <person name="Damon W."/>
            <person name="Desjardin D."/>
            <person name="Finy P."/>
            <person name="Geml J."/>
            <person name="Haridas S."/>
            <person name="Hughes K."/>
            <person name="Justo A."/>
            <person name="Karasinski D."/>
            <person name="Kautmanova I."/>
            <person name="Kiss B."/>
            <person name="Kocsube S."/>
            <person name="Kotiranta H."/>
            <person name="LaButti K.M."/>
            <person name="Lechner B.E."/>
            <person name="Liimatainen K."/>
            <person name="Lipzen A."/>
            <person name="Lukacs Z."/>
            <person name="Mihaltcheva S."/>
            <person name="Morgado L.N."/>
            <person name="Niskanen T."/>
            <person name="Noordeloos M.E."/>
            <person name="Ohm R.A."/>
            <person name="Ortiz-Santana B."/>
            <person name="Ovrebo C."/>
            <person name="Racz N."/>
            <person name="Riley R."/>
            <person name="Savchenko A."/>
            <person name="Shiryaev A."/>
            <person name="Soop K."/>
            <person name="Spirin V."/>
            <person name="Szebenyi C."/>
            <person name="Tomsovsky M."/>
            <person name="Tulloss R.E."/>
            <person name="Uehling J."/>
            <person name="Grigoriev I.V."/>
            <person name="Vagvolgyi C."/>
            <person name="Papp T."/>
            <person name="Martin F.M."/>
            <person name="Miettinen O."/>
            <person name="Hibbett D.S."/>
            <person name="Nagy L.G."/>
        </authorList>
    </citation>
    <scope>NUCLEOTIDE SEQUENCE [LARGE SCALE GENOMIC DNA]</scope>
    <source>
        <strain evidence="5 6">FP101781</strain>
    </source>
</reference>
<proteinExistence type="predicted"/>
<sequence length="201" mass="23478">MQQMAERRIRRRHQFPLPVRWNVDRGRSRVRRPSNPFSEDNLRRRSFMSRKGGSWSERWAPVHTGLLMWVSSTFRRPNCVNDISSETVAIKMVTRVFDKRLRSFGHFNSHENITGLIDVDAISPDFNEIYIFMESRSADLHQIINTSFYQILRGMKFIHSAGVIHRDLKPGNLLVNADSRGFDAAPDENATKLTEYVATRW</sequence>
<evidence type="ECO:0000256" key="3">
    <source>
        <dbReference type="ARBA" id="ARBA00022840"/>
    </source>
</evidence>